<reference evidence="2" key="1">
    <citation type="submission" date="2023-08" db="EMBL/GenBank/DDBJ databases">
        <authorList>
            <person name="Audoor S."/>
            <person name="Bilcke G."/>
        </authorList>
    </citation>
    <scope>NUCLEOTIDE SEQUENCE</scope>
</reference>
<feature type="chain" id="PRO_5042034113" evidence="1">
    <location>
        <begin position="18"/>
        <end position="432"/>
    </location>
</feature>
<dbReference type="Proteomes" id="UP001295423">
    <property type="component" value="Unassembled WGS sequence"/>
</dbReference>
<gene>
    <name evidence="2" type="ORF">CYCCA115_LOCUS23607</name>
</gene>
<organism evidence="2 3">
    <name type="scientific">Cylindrotheca closterium</name>
    <dbReference type="NCBI Taxonomy" id="2856"/>
    <lineage>
        <taxon>Eukaryota</taxon>
        <taxon>Sar</taxon>
        <taxon>Stramenopiles</taxon>
        <taxon>Ochrophyta</taxon>
        <taxon>Bacillariophyta</taxon>
        <taxon>Bacillariophyceae</taxon>
        <taxon>Bacillariophycidae</taxon>
        <taxon>Bacillariales</taxon>
        <taxon>Bacillariaceae</taxon>
        <taxon>Cylindrotheca</taxon>
    </lineage>
</organism>
<evidence type="ECO:0000313" key="3">
    <source>
        <dbReference type="Proteomes" id="UP001295423"/>
    </source>
</evidence>
<dbReference type="SUPFAM" id="SSF53807">
    <property type="entry name" value="Helical backbone' metal receptor"/>
    <property type="match status" value="1"/>
</dbReference>
<evidence type="ECO:0000313" key="2">
    <source>
        <dbReference type="EMBL" id="CAJ1969242.1"/>
    </source>
</evidence>
<name>A0AAD2GC59_9STRA</name>
<evidence type="ECO:0000256" key="1">
    <source>
        <dbReference type="SAM" id="SignalP"/>
    </source>
</evidence>
<sequence>MLFRAAVSFLILALAMAADQAPENPTGCLTEVDLDIDYFPDKVFPQHSQLWEVEYHKTYKVVTNNNFPDQKYLLYLCGSEIPVGVGETLAIPIPIQSNGGYSITTTTAISHLELMEVDTFAKGYITSPEWIASNCFKDKIEAGDITTVPGAWSGEAIPESLKDLVTFLNPGSSYSVNLTYPIFVNEYLEKTNLAVGEWHKFYSAFFNTEKKANQDFDGMTQRYECVSHNAQSLSADSTKKKVIFGSWSDWSKAWSFGPCPNYYCDWVSDCGGEYLVNDSGFLDDAAFIEYAKDADILLWASHGPPYFNETYADKKEVLDQLKAVQNEMVFDSTKDGLNTWHEHRLVEFDVVLEDICSIISGTGLLPHQREFFRNVFTEEIGSVAECVDGESSFTLKADECVRIGEESSESSSAVRAMASLFSMGTFLWSMIA</sequence>
<proteinExistence type="predicted"/>
<feature type="signal peptide" evidence="1">
    <location>
        <begin position="1"/>
        <end position="17"/>
    </location>
</feature>
<keyword evidence="1" id="KW-0732">Signal</keyword>
<dbReference type="PANTHER" id="PTHR38360">
    <property type="entry name" value="OS03G0120000 PROTEIN"/>
    <property type="match status" value="1"/>
</dbReference>
<accession>A0AAD2GC59</accession>
<protein>
    <submittedName>
        <fullName evidence="2">Uncharacterized protein</fullName>
    </submittedName>
</protein>
<dbReference type="AlphaFoldDB" id="A0AAD2GC59"/>
<dbReference type="EMBL" id="CAKOGP040002424">
    <property type="protein sequence ID" value="CAJ1969242.1"/>
    <property type="molecule type" value="Genomic_DNA"/>
</dbReference>
<dbReference type="PANTHER" id="PTHR38360:SF1">
    <property type="entry name" value="F12P19.7"/>
    <property type="match status" value="1"/>
</dbReference>
<keyword evidence="3" id="KW-1185">Reference proteome</keyword>
<comment type="caution">
    <text evidence="2">The sequence shown here is derived from an EMBL/GenBank/DDBJ whole genome shotgun (WGS) entry which is preliminary data.</text>
</comment>
<dbReference type="Gene3D" id="3.40.50.1980">
    <property type="entry name" value="Nitrogenase molybdenum iron protein domain"/>
    <property type="match status" value="1"/>
</dbReference>